<organism evidence="8 9">
    <name type="scientific">Agrilus planipennis</name>
    <name type="common">Emerald ash borer</name>
    <name type="synonym">Agrilus marcopoli</name>
    <dbReference type="NCBI Taxonomy" id="224129"/>
    <lineage>
        <taxon>Eukaryota</taxon>
        <taxon>Metazoa</taxon>
        <taxon>Ecdysozoa</taxon>
        <taxon>Arthropoda</taxon>
        <taxon>Hexapoda</taxon>
        <taxon>Insecta</taxon>
        <taxon>Pterygota</taxon>
        <taxon>Neoptera</taxon>
        <taxon>Endopterygota</taxon>
        <taxon>Coleoptera</taxon>
        <taxon>Polyphaga</taxon>
        <taxon>Elateriformia</taxon>
        <taxon>Buprestoidea</taxon>
        <taxon>Buprestidae</taxon>
        <taxon>Agrilinae</taxon>
        <taxon>Agrilus</taxon>
    </lineage>
</organism>
<dbReference type="GO" id="GO:0004252">
    <property type="term" value="F:serine-type endopeptidase activity"/>
    <property type="evidence" value="ECO:0007669"/>
    <property type="project" value="InterPro"/>
</dbReference>
<dbReference type="SUPFAM" id="SSF50494">
    <property type="entry name" value="Trypsin-like serine proteases"/>
    <property type="match status" value="1"/>
</dbReference>
<evidence type="ECO:0000256" key="1">
    <source>
        <dbReference type="ARBA" id="ARBA00007664"/>
    </source>
</evidence>
<keyword evidence="5" id="KW-1015">Disulfide bond</keyword>
<keyword evidence="4 6" id="KW-0720">Serine protease</keyword>
<dbReference type="PANTHER" id="PTHR24276">
    <property type="entry name" value="POLYSERASE-RELATED"/>
    <property type="match status" value="1"/>
</dbReference>
<dbReference type="FunFam" id="2.40.10.10:FF:000034">
    <property type="entry name" value="Eupolytin"/>
    <property type="match status" value="1"/>
</dbReference>
<dbReference type="RefSeq" id="XP_025836672.1">
    <property type="nucleotide sequence ID" value="XM_025980887.1"/>
</dbReference>
<dbReference type="Gene3D" id="3.10.10.10">
    <property type="entry name" value="HIV Type 1 Reverse Transcriptase, subunit A, domain 1"/>
    <property type="match status" value="1"/>
</dbReference>
<dbReference type="PANTHER" id="PTHR24276:SF91">
    <property type="entry name" value="AT26814P-RELATED"/>
    <property type="match status" value="1"/>
</dbReference>
<dbReference type="CDD" id="cd01647">
    <property type="entry name" value="RT_LTR"/>
    <property type="match status" value="1"/>
</dbReference>
<dbReference type="InterPro" id="IPR033116">
    <property type="entry name" value="TRYPSIN_SER"/>
</dbReference>
<dbReference type="GO" id="GO:0071897">
    <property type="term" value="P:DNA biosynthetic process"/>
    <property type="evidence" value="ECO:0007669"/>
    <property type="project" value="UniProtKB-ARBA"/>
</dbReference>
<dbReference type="PROSITE" id="PS00134">
    <property type="entry name" value="TRYPSIN_HIS"/>
    <property type="match status" value="1"/>
</dbReference>
<gene>
    <name evidence="9" type="primary">LOC108736846</name>
</gene>
<dbReference type="SUPFAM" id="SSF56672">
    <property type="entry name" value="DNA/RNA polymerases"/>
    <property type="match status" value="1"/>
</dbReference>
<evidence type="ECO:0000256" key="3">
    <source>
        <dbReference type="ARBA" id="ARBA00022801"/>
    </source>
</evidence>
<dbReference type="InterPro" id="IPR009003">
    <property type="entry name" value="Peptidase_S1_PA"/>
</dbReference>
<dbReference type="PROSITE" id="PS50240">
    <property type="entry name" value="TRYPSIN_DOM"/>
    <property type="match status" value="1"/>
</dbReference>
<name>A0A7F5RKX4_AGRPL</name>
<feature type="domain" description="Peptidase S1" evidence="7">
    <location>
        <begin position="142"/>
        <end position="373"/>
    </location>
</feature>
<dbReference type="KEGG" id="apln:108736846"/>
<reference evidence="9" key="1">
    <citation type="submission" date="2025-08" db="UniProtKB">
        <authorList>
            <consortium name="RefSeq"/>
        </authorList>
    </citation>
    <scope>IDENTIFICATION</scope>
    <source>
        <tissue evidence="9">Entire body</tissue>
    </source>
</reference>
<dbReference type="PROSITE" id="PS00135">
    <property type="entry name" value="TRYPSIN_SER"/>
    <property type="match status" value="1"/>
</dbReference>
<dbReference type="FunCoup" id="A0A7F5RKX4">
    <property type="interactions" value="51"/>
</dbReference>
<dbReference type="InterPro" id="IPR001254">
    <property type="entry name" value="Trypsin_dom"/>
</dbReference>
<dbReference type="SMART" id="SM00020">
    <property type="entry name" value="Tryp_SPc"/>
    <property type="match status" value="1"/>
</dbReference>
<dbReference type="Gene3D" id="2.40.10.10">
    <property type="entry name" value="Trypsin-like serine proteases"/>
    <property type="match status" value="2"/>
</dbReference>
<dbReference type="Proteomes" id="UP000192223">
    <property type="component" value="Unplaced"/>
</dbReference>
<dbReference type="InterPro" id="IPR050430">
    <property type="entry name" value="Peptidase_S1"/>
</dbReference>
<dbReference type="OrthoDB" id="5565075at2759"/>
<keyword evidence="3 6" id="KW-0378">Hydrolase</keyword>
<proteinExistence type="inferred from homology"/>
<sequence length="377" mass="41606">MYMQYRMSSGEKEKVNDIVSDLLQSNIIRDSQSNYASLVLLVRKKNGEYRMCVDFRKLNSMTVKERYPLPLIDDQMYKYTQGAKYFTTLDLASSYHQIPVAESSKRLTSFVTPTGHEAYVTRDLSEIPTELRQLPLSDDVRIVGGNEAAPNSLPYQVALNLIFESGRSFCGGSLITRRYVLTAAHCLDDGVISLEVLLGTHNIRRNETTQQSISTSNFTLHEEYKNNRMKYDIATVYLPTPAILNQYVQLIALPSRADASNSFVGSEAIASGWGYDSNNATAISDVLRYVNVSIIADDVCNVTFGEYITDSIICSGGTGRKGICYGDSGGPLVVNGKLVGISKFIGYESCEAGDPSGFTRVTTFLDWIAAHSDAVIS</sequence>
<dbReference type="InterPro" id="IPR043504">
    <property type="entry name" value="Peptidase_S1_PA_chymotrypsin"/>
</dbReference>
<protein>
    <submittedName>
        <fullName evidence="9">Brachyurin-like isoform X1</fullName>
    </submittedName>
</protein>
<keyword evidence="8" id="KW-1185">Reference proteome</keyword>
<evidence type="ECO:0000259" key="7">
    <source>
        <dbReference type="PROSITE" id="PS50240"/>
    </source>
</evidence>
<dbReference type="Pfam" id="PF00089">
    <property type="entry name" value="Trypsin"/>
    <property type="match status" value="1"/>
</dbReference>
<keyword evidence="2 6" id="KW-0645">Protease</keyword>
<evidence type="ECO:0000256" key="2">
    <source>
        <dbReference type="ARBA" id="ARBA00022670"/>
    </source>
</evidence>
<dbReference type="InParanoid" id="A0A7F5RKX4"/>
<dbReference type="GeneID" id="108736846"/>
<dbReference type="InterPro" id="IPR043502">
    <property type="entry name" value="DNA/RNA_pol_sf"/>
</dbReference>
<dbReference type="InterPro" id="IPR000477">
    <property type="entry name" value="RT_dom"/>
</dbReference>
<evidence type="ECO:0000313" key="9">
    <source>
        <dbReference type="RefSeq" id="XP_025836672.1"/>
    </source>
</evidence>
<dbReference type="AlphaFoldDB" id="A0A7F5RKX4"/>
<comment type="similarity">
    <text evidence="1">Belongs to the peptidase S1 family.</text>
</comment>
<dbReference type="CDD" id="cd00190">
    <property type="entry name" value="Tryp_SPc"/>
    <property type="match status" value="1"/>
</dbReference>
<evidence type="ECO:0000256" key="4">
    <source>
        <dbReference type="ARBA" id="ARBA00022825"/>
    </source>
</evidence>
<dbReference type="InterPro" id="IPR001314">
    <property type="entry name" value="Peptidase_S1A"/>
</dbReference>
<evidence type="ECO:0000256" key="5">
    <source>
        <dbReference type="ARBA" id="ARBA00023157"/>
    </source>
</evidence>
<dbReference type="InterPro" id="IPR018114">
    <property type="entry name" value="TRYPSIN_HIS"/>
</dbReference>
<accession>A0A7F5RKX4</accession>
<evidence type="ECO:0000313" key="8">
    <source>
        <dbReference type="Proteomes" id="UP000192223"/>
    </source>
</evidence>
<dbReference type="GO" id="GO:0006508">
    <property type="term" value="P:proteolysis"/>
    <property type="evidence" value="ECO:0007669"/>
    <property type="project" value="UniProtKB-KW"/>
</dbReference>
<dbReference type="PRINTS" id="PR00722">
    <property type="entry name" value="CHYMOTRYPSIN"/>
</dbReference>
<evidence type="ECO:0000256" key="6">
    <source>
        <dbReference type="RuleBase" id="RU363034"/>
    </source>
</evidence>
<dbReference type="Pfam" id="PF00078">
    <property type="entry name" value="RVT_1"/>
    <property type="match status" value="1"/>
</dbReference>